<evidence type="ECO:0000256" key="1">
    <source>
        <dbReference type="ARBA" id="ARBA00008172"/>
    </source>
</evidence>
<evidence type="ECO:0000313" key="8">
    <source>
        <dbReference type="Proteomes" id="UP000071644"/>
    </source>
</evidence>
<dbReference type="Gene3D" id="3.30.2310.20">
    <property type="entry name" value="RelE-like"/>
    <property type="match status" value="1"/>
</dbReference>
<gene>
    <name evidence="7" type="ORF">NS96R_14115</name>
</gene>
<evidence type="ECO:0000256" key="2">
    <source>
        <dbReference type="ARBA" id="ARBA00022649"/>
    </source>
</evidence>
<keyword evidence="2" id="KW-1277">Toxin-antitoxin system</keyword>
<evidence type="ECO:0000313" key="7">
    <source>
        <dbReference type="EMBL" id="KTT16883.1"/>
    </source>
</evidence>
<dbReference type="Proteomes" id="UP000071644">
    <property type="component" value="Unassembled WGS sequence"/>
</dbReference>
<comment type="similarity">
    <text evidence="1">Belongs to the YoeB family.</text>
</comment>
<evidence type="ECO:0000256" key="6">
    <source>
        <dbReference type="ARBA" id="ARBA00030388"/>
    </source>
</evidence>
<dbReference type="GO" id="GO:0004519">
    <property type="term" value="F:endonuclease activity"/>
    <property type="evidence" value="ECO:0007669"/>
    <property type="project" value="UniProtKB-KW"/>
</dbReference>
<dbReference type="PANTHER" id="PTHR38039">
    <property type="entry name" value="TOXIN YOEB"/>
    <property type="match status" value="1"/>
</dbReference>
<dbReference type="GO" id="GO:0016787">
    <property type="term" value="F:hydrolase activity"/>
    <property type="evidence" value="ECO:0007669"/>
    <property type="project" value="UniProtKB-KW"/>
</dbReference>
<dbReference type="GO" id="GO:0045892">
    <property type="term" value="P:negative regulation of DNA-templated transcription"/>
    <property type="evidence" value="ECO:0007669"/>
    <property type="project" value="TreeGrafter"/>
</dbReference>
<name>A0AAJ0LIS2_9PSED</name>
<proteinExistence type="inferred from homology"/>
<protein>
    <recommendedName>
        <fullName evidence="6">Putative mRNA interferase YoeB</fullName>
    </recommendedName>
</protein>
<dbReference type="InterPro" id="IPR035093">
    <property type="entry name" value="RelE/ParE_toxin_dom_sf"/>
</dbReference>
<evidence type="ECO:0000256" key="3">
    <source>
        <dbReference type="ARBA" id="ARBA00022722"/>
    </source>
</evidence>
<dbReference type="GO" id="GO:0006401">
    <property type="term" value="P:RNA catabolic process"/>
    <property type="evidence" value="ECO:0007669"/>
    <property type="project" value="InterPro"/>
</dbReference>
<organism evidence="7 8">
    <name type="scientific">Pseudomonas parafulva</name>
    <dbReference type="NCBI Taxonomy" id="157782"/>
    <lineage>
        <taxon>Bacteria</taxon>
        <taxon>Pseudomonadati</taxon>
        <taxon>Pseudomonadota</taxon>
        <taxon>Gammaproteobacteria</taxon>
        <taxon>Pseudomonadales</taxon>
        <taxon>Pseudomonadaceae</taxon>
        <taxon>Pseudomonas</taxon>
    </lineage>
</organism>
<evidence type="ECO:0000256" key="4">
    <source>
        <dbReference type="ARBA" id="ARBA00022759"/>
    </source>
</evidence>
<reference evidence="7 8" key="1">
    <citation type="journal article" date="2016" name="Front. Microbiol.">
        <title>Genomic Resource of Rice Seed Associated Bacteria.</title>
        <authorList>
            <person name="Midha S."/>
            <person name="Bansal K."/>
            <person name="Sharma S."/>
            <person name="Kumar N."/>
            <person name="Patil P.P."/>
            <person name="Chaudhry V."/>
            <person name="Patil P.B."/>
        </authorList>
    </citation>
    <scope>NUCLEOTIDE SEQUENCE [LARGE SCALE GENOMIC DNA]</scope>
    <source>
        <strain evidence="7 8">NS96</strain>
    </source>
</reference>
<comment type="caution">
    <text evidence="7">The sequence shown here is derived from an EMBL/GenBank/DDBJ whole genome shotgun (WGS) entry which is preliminary data.</text>
</comment>
<dbReference type="SUPFAM" id="SSF143011">
    <property type="entry name" value="RelE-like"/>
    <property type="match status" value="1"/>
</dbReference>
<dbReference type="AlphaFoldDB" id="A0AAJ0LIS2"/>
<keyword evidence="4" id="KW-0255">Endonuclease</keyword>
<dbReference type="PANTHER" id="PTHR38039:SF1">
    <property type="entry name" value="TOXIN YOEB"/>
    <property type="match status" value="1"/>
</dbReference>
<dbReference type="NCBIfam" id="TIGR02116">
    <property type="entry name" value="toxin_Txe_YoeB"/>
    <property type="match status" value="1"/>
</dbReference>
<evidence type="ECO:0000256" key="5">
    <source>
        <dbReference type="ARBA" id="ARBA00022801"/>
    </source>
</evidence>
<keyword evidence="3" id="KW-0540">Nuclease</keyword>
<accession>A0AAJ0LIS2</accession>
<dbReference type="Pfam" id="PF06769">
    <property type="entry name" value="YoeB_toxin"/>
    <property type="match status" value="1"/>
</dbReference>
<dbReference type="InterPro" id="IPR009614">
    <property type="entry name" value="YoeB_toxin"/>
</dbReference>
<sequence>MSQNLKQKNKDQARAEVSVSFVPHAWDDYQYWSETDVKKHQQINALIKAILRTPFTGIGRPEPLKGDLAGYWSRRIDKEHRLVYCYEQGVLTIMACRYHYG</sequence>
<keyword evidence="5" id="KW-0378">Hydrolase</keyword>
<dbReference type="RefSeq" id="WP_058639000.1">
    <property type="nucleotide sequence ID" value="NZ_LDSN01000036.1"/>
</dbReference>
<dbReference type="EMBL" id="LDSN01000036">
    <property type="protein sequence ID" value="KTT16883.1"/>
    <property type="molecule type" value="Genomic_DNA"/>
</dbReference>